<evidence type="ECO:0000313" key="2">
    <source>
        <dbReference type="EMBL" id="MCC1483536.1"/>
    </source>
</evidence>
<accession>A0ABS8EKS9</accession>
<organism evidence="2 3">
    <name type="scientific">Winogradskyella immobilis</name>
    <dbReference type="NCBI Taxonomy" id="2816852"/>
    <lineage>
        <taxon>Bacteria</taxon>
        <taxon>Pseudomonadati</taxon>
        <taxon>Bacteroidota</taxon>
        <taxon>Flavobacteriia</taxon>
        <taxon>Flavobacteriales</taxon>
        <taxon>Flavobacteriaceae</taxon>
        <taxon>Winogradskyella</taxon>
    </lineage>
</organism>
<dbReference type="RefSeq" id="WP_227475989.1">
    <property type="nucleotide sequence ID" value="NZ_JAFMPT010000003.1"/>
</dbReference>
<feature type="transmembrane region" description="Helical" evidence="1">
    <location>
        <begin position="197"/>
        <end position="218"/>
    </location>
</feature>
<dbReference type="InterPro" id="IPR025495">
    <property type="entry name" value="DUF4386"/>
</dbReference>
<reference evidence="3" key="1">
    <citation type="submission" date="2021-03" db="EMBL/GenBank/DDBJ databases">
        <title>Genome of Cognatishimia sp. F0-27.</title>
        <authorList>
            <person name="Ping X."/>
        </authorList>
    </citation>
    <scope>NUCLEOTIDE SEQUENCE [LARGE SCALE GENOMIC DNA]</scope>
    <source>
        <strain evidence="3">E313</strain>
    </source>
</reference>
<dbReference type="Proteomes" id="UP000778797">
    <property type="component" value="Unassembled WGS sequence"/>
</dbReference>
<keyword evidence="3" id="KW-1185">Reference proteome</keyword>
<comment type="caution">
    <text evidence="2">The sequence shown here is derived from an EMBL/GenBank/DDBJ whole genome shotgun (WGS) entry which is preliminary data.</text>
</comment>
<proteinExistence type="predicted"/>
<dbReference type="EMBL" id="JAFMPT010000003">
    <property type="protein sequence ID" value="MCC1483536.1"/>
    <property type="molecule type" value="Genomic_DNA"/>
</dbReference>
<protein>
    <submittedName>
        <fullName evidence="2">DUF4386 domain-containing protein</fullName>
    </submittedName>
</protein>
<gene>
    <name evidence="2" type="ORF">J1C55_02940</name>
</gene>
<keyword evidence="1" id="KW-0812">Transmembrane</keyword>
<evidence type="ECO:0000256" key="1">
    <source>
        <dbReference type="SAM" id="Phobius"/>
    </source>
</evidence>
<keyword evidence="1" id="KW-0472">Membrane</keyword>
<evidence type="ECO:0000313" key="3">
    <source>
        <dbReference type="Proteomes" id="UP000778797"/>
    </source>
</evidence>
<reference evidence="3" key="2">
    <citation type="submission" date="2023-07" db="EMBL/GenBank/DDBJ databases">
        <title>Genome of Winogradskyella sp. E313.</title>
        <authorList>
            <person name="Zhou Y."/>
        </authorList>
    </citation>
    <scope>NUCLEOTIDE SEQUENCE [LARGE SCALE GENOMIC DNA]</scope>
    <source>
        <strain evidence="3">E313</strain>
    </source>
</reference>
<sequence length="224" mass="25308">MKSTKQTARQAGFLYLLVAIFGGFAHFGVRMKLIVYNDAEVTSNNILSNEFLFRFGFVADIIQLTCFIFLLLILYRLLKSISKIYAKVMFLLAIVGISIACLNMLNQYAVLTILKGQYLETFNTSQIHSLSMLFLELHNVGYAIAHIFFGLWLFPLGYLVYKSGFIPKIIGILLMIATFGYLINMLTGFLFPGFETITSYGALFSGLAELIFIIWLLIKGVRVN</sequence>
<dbReference type="Pfam" id="PF14329">
    <property type="entry name" value="DUF4386"/>
    <property type="match status" value="1"/>
</dbReference>
<feature type="transmembrane region" description="Helical" evidence="1">
    <location>
        <begin position="12"/>
        <end position="31"/>
    </location>
</feature>
<feature type="transmembrane region" description="Helical" evidence="1">
    <location>
        <begin position="172"/>
        <end position="191"/>
    </location>
</feature>
<name>A0ABS8EKS9_9FLAO</name>
<keyword evidence="1" id="KW-1133">Transmembrane helix</keyword>
<feature type="transmembrane region" description="Helical" evidence="1">
    <location>
        <begin position="140"/>
        <end position="160"/>
    </location>
</feature>
<feature type="transmembrane region" description="Helical" evidence="1">
    <location>
        <begin position="51"/>
        <end position="75"/>
    </location>
</feature>
<feature type="transmembrane region" description="Helical" evidence="1">
    <location>
        <begin position="84"/>
        <end position="105"/>
    </location>
</feature>